<keyword evidence="2" id="KW-1185">Reference proteome</keyword>
<proteinExistence type="predicted"/>
<evidence type="ECO:0000313" key="2">
    <source>
        <dbReference type="Proteomes" id="UP000887116"/>
    </source>
</evidence>
<comment type="caution">
    <text evidence="1">The sequence shown here is derived from an EMBL/GenBank/DDBJ whole genome shotgun (WGS) entry which is preliminary data.</text>
</comment>
<accession>A0A8X6IGC6</accession>
<sequence>MLSKNNRYSLNYSKVFSYSSSSFSLQHNSYHIKRQRLSDLEAMADTRQVIKKRKRRRLKQFFNPSIRRQKDRNNLIIYLLLSRIKSCRTNYERVSDFAQTWGGMLSLNGNLNH</sequence>
<gene>
    <name evidence="1" type="ORF">TNCT_192041</name>
</gene>
<reference evidence="1" key="1">
    <citation type="submission" date="2020-07" db="EMBL/GenBank/DDBJ databases">
        <title>Multicomponent nature underlies the extraordinary mechanical properties of spider dragline silk.</title>
        <authorList>
            <person name="Kono N."/>
            <person name="Nakamura H."/>
            <person name="Mori M."/>
            <person name="Yoshida Y."/>
            <person name="Ohtoshi R."/>
            <person name="Malay A.D."/>
            <person name="Moran D.A.P."/>
            <person name="Tomita M."/>
            <person name="Numata K."/>
            <person name="Arakawa K."/>
        </authorList>
    </citation>
    <scope>NUCLEOTIDE SEQUENCE</scope>
</reference>
<evidence type="ECO:0000313" key="1">
    <source>
        <dbReference type="EMBL" id="GFR04215.1"/>
    </source>
</evidence>
<name>A0A8X6IGC6_TRICU</name>
<protein>
    <submittedName>
        <fullName evidence="1">Uncharacterized protein</fullName>
    </submittedName>
</protein>
<organism evidence="1 2">
    <name type="scientific">Trichonephila clavata</name>
    <name type="common">Joro spider</name>
    <name type="synonym">Nephila clavata</name>
    <dbReference type="NCBI Taxonomy" id="2740835"/>
    <lineage>
        <taxon>Eukaryota</taxon>
        <taxon>Metazoa</taxon>
        <taxon>Ecdysozoa</taxon>
        <taxon>Arthropoda</taxon>
        <taxon>Chelicerata</taxon>
        <taxon>Arachnida</taxon>
        <taxon>Araneae</taxon>
        <taxon>Araneomorphae</taxon>
        <taxon>Entelegynae</taxon>
        <taxon>Araneoidea</taxon>
        <taxon>Nephilidae</taxon>
        <taxon>Trichonephila</taxon>
    </lineage>
</organism>
<dbReference type="Proteomes" id="UP000887116">
    <property type="component" value="Unassembled WGS sequence"/>
</dbReference>
<dbReference type="EMBL" id="BMAO01005831">
    <property type="protein sequence ID" value="GFR04215.1"/>
    <property type="molecule type" value="Genomic_DNA"/>
</dbReference>
<dbReference type="AlphaFoldDB" id="A0A8X6IGC6"/>